<accession>A0A0W8FVY1</accession>
<comment type="caution">
    <text evidence="1">The sequence shown here is derived from an EMBL/GenBank/DDBJ whole genome shotgun (WGS) entry which is preliminary data.</text>
</comment>
<name>A0A0W8FVY1_9ZZZZ</name>
<reference evidence="1" key="1">
    <citation type="journal article" date="2015" name="Proc. Natl. Acad. Sci. U.S.A.">
        <title>Networks of energetic and metabolic interactions define dynamics in microbial communities.</title>
        <authorList>
            <person name="Embree M."/>
            <person name="Liu J.K."/>
            <person name="Al-Bassam M.M."/>
            <person name="Zengler K."/>
        </authorList>
    </citation>
    <scope>NUCLEOTIDE SEQUENCE</scope>
</reference>
<dbReference type="Gene3D" id="3.40.50.300">
    <property type="entry name" value="P-loop containing nucleotide triphosphate hydrolases"/>
    <property type="match status" value="1"/>
</dbReference>
<dbReference type="GO" id="GO:0017111">
    <property type="term" value="F:ribonucleoside triphosphate phosphatase activity"/>
    <property type="evidence" value="ECO:0007669"/>
    <property type="project" value="InterPro"/>
</dbReference>
<dbReference type="InterPro" id="IPR027417">
    <property type="entry name" value="P-loop_NTPase"/>
</dbReference>
<proteinExistence type="predicted"/>
<evidence type="ECO:0000313" key="1">
    <source>
        <dbReference type="EMBL" id="KUG25014.1"/>
    </source>
</evidence>
<dbReference type="SUPFAM" id="SSF52540">
    <property type="entry name" value="P-loop containing nucleoside triphosphate hydrolases"/>
    <property type="match status" value="1"/>
</dbReference>
<gene>
    <name evidence="1" type="ORF">ASZ90_005152</name>
</gene>
<protein>
    <submittedName>
        <fullName evidence="1">Uncharacterized protein</fullName>
    </submittedName>
</protein>
<organism evidence="1">
    <name type="scientific">hydrocarbon metagenome</name>
    <dbReference type="NCBI Taxonomy" id="938273"/>
    <lineage>
        <taxon>unclassified sequences</taxon>
        <taxon>metagenomes</taxon>
        <taxon>ecological metagenomes</taxon>
    </lineage>
</organism>
<dbReference type="AlphaFoldDB" id="A0A0W8FVY1"/>
<dbReference type="InterPro" id="IPR004948">
    <property type="entry name" value="Nuc-triphosphatase_THEP1"/>
</dbReference>
<dbReference type="Pfam" id="PF03266">
    <property type="entry name" value="NTPase_1"/>
    <property type="match status" value="1"/>
</dbReference>
<sequence length="152" mass="17567">MKKIILFSGPIHSGKTTRLQKFIADKNCDGLIAPVKDGMRYIRRIKTGEIKPFETESEDSIVIGKYKFSKETFEWAKEQIKESLQSKVDYLVIDEVGKLEMVDQGYEPMVSLVIDKFKKENSFDLVLVVRESLVEDVITKYGLSEYKIETKF</sequence>
<dbReference type="EMBL" id="LNQE01000781">
    <property type="protein sequence ID" value="KUG25014.1"/>
    <property type="molecule type" value="Genomic_DNA"/>
</dbReference>